<dbReference type="EMBL" id="BGPR01077233">
    <property type="protein sequence ID" value="GBL64693.1"/>
    <property type="molecule type" value="Genomic_DNA"/>
</dbReference>
<dbReference type="AlphaFoldDB" id="A0A4Y1ZS86"/>
<name>A0A4Y1ZS86_ARAVE</name>
<comment type="caution">
    <text evidence="1">The sequence shown here is derived from an EMBL/GenBank/DDBJ whole genome shotgun (WGS) entry which is preliminary data.</text>
</comment>
<gene>
    <name evidence="1" type="ORF">AVEN_196560_1</name>
</gene>
<keyword evidence="2" id="KW-1185">Reference proteome</keyword>
<dbReference type="Proteomes" id="UP000499080">
    <property type="component" value="Unassembled WGS sequence"/>
</dbReference>
<reference evidence="1 2" key="1">
    <citation type="journal article" date="2019" name="Sci. Rep.">
        <title>Orb-weaving spider Araneus ventricosus genome elucidates the spidroin gene catalogue.</title>
        <authorList>
            <person name="Kono N."/>
            <person name="Nakamura H."/>
            <person name="Ohtoshi R."/>
            <person name="Moran D.A.P."/>
            <person name="Shinohara A."/>
            <person name="Yoshida Y."/>
            <person name="Fujiwara M."/>
            <person name="Mori M."/>
            <person name="Tomita M."/>
            <person name="Arakawa K."/>
        </authorList>
    </citation>
    <scope>NUCLEOTIDE SEQUENCE [LARGE SCALE GENOMIC DNA]</scope>
</reference>
<organism evidence="1 2">
    <name type="scientific">Araneus ventricosus</name>
    <name type="common">Orbweaver spider</name>
    <name type="synonym">Epeira ventricosa</name>
    <dbReference type="NCBI Taxonomy" id="182803"/>
    <lineage>
        <taxon>Eukaryota</taxon>
        <taxon>Metazoa</taxon>
        <taxon>Ecdysozoa</taxon>
        <taxon>Arthropoda</taxon>
        <taxon>Chelicerata</taxon>
        <taxon>Arachnida</taxon>
        <taxon>Araneae</taxon>
        <taxon>Araneomorphae</taxon>
        <taxon>Entelegynae</taxon>
        <taxon>Araneoidea</taxon>
        <taxon>Araneidae</taxon>
        <taxon>Araneus</taxon>
    </lineage>
</organism>
<sequence>MCCLAKVLPYAIEAGCWRTSLFSSKLYIQMWSSSPEGLKKAAYSILLEVGLVTLTSRLSNTRAIFGTDLVSLDRSPIARTTPELTSLSKHPHHTSRRIWPLHMIWRATGPIHGRSSGGWNWGFRPKPPAPQAETLPLGHRGLPV</sequence>
<evidence type="ECO:0000313" key="2">
    <source>
        <dbReference type="Proteomes" id="UP000499080"/>
    </source>
</evidence>
<protein>
    <submittedName>
        <fullName evidence="1">Uncharacterized protein</fullName>
    </submittedName>
</protein>
<accession>A0A4Y1ZS86</accession>
<evidence type="ECO:0000313" key="1">
    <source>
        <dbReference type="EMBL" id="GBL64693.1"/>
    </source>
</evidence>
<proteinExistence type="predicted"/>